<gene>
    <name evidence="2" type="ORF">B0H67DRAFT_581010</name>
</gene>
<protein>
    <submittedName>
        <fullName evidence="2">Uncharacterized protein</fullName>
    </submittedName>
</protein>
<keyword evidence="3" id="KW-1185">Reference proteome</keyword>
<sequence length="85" mass="9314">MNSALPFKTHAATMYSTAHGNSDSVSRPHPMPQLIFPSSPSQHRIEITLSQHPDHSRPQLTLVPASPSTPRSLKGGVIFETSWVE</sequence>
<accession>A0AA40AGU1</accession>
<evidence type="ECO:0000256" key="1">
    <source>
        <dbReference type="SAM" id="MobiDB-lite"/>
    </source>
</evidence>
<evidence type="ECO:0000313" key="3">
    <source>
        <dbReference type="Proteomes" id="UP001172102"/>
    </source>
</evidence>
<comment type="caution">
    <text evidence="2">The sequence shown here is derived from an EMBL/GenBank/DDBJ whole genome shotgun (WGS) entry which is preliminary data.</text>
</comment>
<proteinExistence type="predicted"/>
<dbReference type="EMBL" id="JAUKUA010000004">
    <property type="protein sequence ID" value="KAK0715569.1"/>
    <property type="molecule type" value="Genomic_DNA"/>
</dbReference>
<reference evidence="2" key="1">
    <citation type="submission" date="2023-06" db="EMBL/GenBank/DDBJ databases">
        <title>Genome-scale phylogeny and comparative genomics of the fungal order Sordariales.</title>
        <authorList>
            <consortium name="Lawrence Berkeley National Laboratory"/>
            <person name="Hensen N."/>
            <person name="Bonometti L."/>
            <person name="Westerberg I."/>
            <person name="Brannstrom I.O."/>
            <person name="Guillou S."/>
            <person name="Cros-Aarteil S."/>
            <person name="Calhoun S."/>
            <person name="Haridas S."/>
            <person name="Kuo A."/>
            <person name="Mondo S."/>
            <person name="Pangilinan J."/>
            <person name="Riley R."/>
            <person name="Labutti K."/>
            <person name="Andreopoulos B."/>
            <person name="Lipzen A."/>
            <person name="Chen C."/>
            <person name="Yanf M."/>
            <person name="Daum C."/>
            <person name="Ng V."/>
            <person name="Clum A."/>
            <person name="Steindorff A."/>
            <person name="Ohm R."/>
            <person name="Martin F."/>
            <person name="Silar P."/>
            <person name="Natvig D."/>
            <person name="Lalanne C."/>
            <person name="Gautier V."/>
            <person name="Ament-Velasquez S.L."/>
            <person name="Kruys A."/>
            <person name="Hutchinson M.I."/>
            <person name="Powell A.J."/>
            <person name="Barry K."/>
            <person name="Miller A.N."/>
            <person name="Grigoriev I.V."/>
            <person name="Debuchy R."/>
            <person name="Gladieux P."/>
            <person name="Thoren M.H."/>
            <person name="Johannesson H."/>
        </authorList>
    </citation>
    <scope>NUCLEOTIDE SEQUENCE</scope>
    <source>
        <strain evidence="2">SMH4607-1</strain>
    </source>
</reference>
<feature type="region of interest" description="Disordered" evidence="1">
    <location>
        <begin position="51"/>
        <end position="74"/>
    </location>
</feature>
<evidence type="ECO:0000313" key="2">
    <source>
        <dbReference type="EMBL" id="KAK0715569.1"/>
    </source>
</evidence>
<name>A0AA40AGU1_9PEZI</name>
<dbReference type="Proteomes" id="UP001172102">
    <property type="component" value="Unassembled WGS sequence"/>
</dbReference>
<dbReference type="AlphaFoldDB" id="A0AA40AGU1"/>
<organism evidence="2 3">
    <name type="scientific">Lasiosphaeris hirsuta</name>
    <dbReference type="NCBI Taxonomy" id="260670"/>
    <lineage>
        <taxon>Eukaryota</taxon>
        <taxon>Fungi</taxon>
        <taxon>Dikarya</taxon>
        <taxon>Ascomycota</taxon>
        <taxon>Pezizomycotina</taxon>
        <taxon>Sordariomycetes</taxon>
        <taxon>Sordariomycetidae</taxon>
        <taxon>Sordariales</taxon>
        <taxon>Lasiosphaeriaceae</taxon>
        <taxon>Lasiosphaeris</taxon>
    </lineage>
</organism>